<name>A0A6P1MBP7_9BACT</name>
<organism evidence="2 3">
    <name type="scientific">Tichowtungia aerotolerans</name>
    <dbReference type="NCBI Taxonomy" id="2697043"/>
    <lineage>
        <taxon>Bacteria</taxon>
        <taxon>Pseudomonadati</taxon>
        <taxon>Kiritimatiellota</taxon>
        <taxon>Tichowtungiia</taxon>
        <taxon>Tichowtungiales</taxon>
        <taxon>Tichowtungiaceae</taxon>
        <taxon>Tichowtungia</taxon>
    </lineage>
</organism>
<dbReference type="Proteomes" id="UP000464954">
    <property type="component" value="Chromosome"/>
</dbReference>
<dbReference type="GO" id="GO:0019592">
    <property type="term" value="P:mannitol catabolic process"/>
    <property type="evidence" value="ECO:0007669"/>
    <property type="project" value="TreeGrafter"/>
</dbReference>
<dbReference type="InterPro" id="IPR013118">
    <property type="entry name" value="Mannitol_DH_C"/>
</dbReference>
<feature type="domain" description="Mannitol dehydrogenase C-terminal" evidence="1">
    <location>
        <begin position="208"/>
        <end position="349"/>
    </location>
</feature>
<gene>
    <name evidence="2" type="ORF">GT409_03330</name>
</gene>
<dbReference type="KEGG" id="taer:GT409_03330"/>
<dbReference type="InterPro" id="IPR013328">
    <property type="entry name" value="6PGD_dom2"/>
</dbReference>
<reference evidence="2 3" key="1">
    <citation type="submission" date="2020-01" db="EMBL/GenBank/DDBJ databases">
        <title>Ponticoccus aerotolerans gen. nov., sp. nov., an anaerobic bacterium and proposal of Ponticoccusceae fam. nov., Ponticoccusles ord. nov. and Ponticoccuse classis nov. in the phylum Kiritimatiellaeota.</title>
        <authorList>
            <person name="Zhou L.Y."/>
            <person name="Du Z.J."/>
        </authorList>
    </citation>
    <scope>NUCLEOTIDE SEQUENCE [LARGE SCALE GENOMIC DNA]</scope>
    <source>
        <strain evidence="2 3">S-5007</strain>
    </source>
</reference>
<protein>
    <recommendedName>
        <fullName evidence="1">Mannitol dehydrogenase C-terminal domain-containing protein</fullName>
    </recommendedName>
</protein>
<dbReference type="Pfam" id="PF08125">
    <property type="entry name" value="Mannitol_dh_C"/>
    <property type="match status" value="1"/>
</dbReference>
<dbReference type="AlphaFoldDB" id="A0A6P1MBP7"/>
<dbReference type="PANTHER" id="PTHR30524">
    <property type="entry name" value="MANNITOL-1-PHOSPHATE 5-DEHYDROGENASE"/>
    <property type="match status" value="1"/>
</dbReference>
<dbReference type="InterPro" id="IPR008927">
    <property type="entry name" value="6-PGluconate_DH-like_C_sf"/>
</dbReference>
<evidence type="ECO:0000313" key="3">
    <source>
        <dbReference type="Proteomes" id="UP000464954"/>
    </source>
</evidence>
<dbReference type="Gene3D" id="3.40.50.720">
    <property type="entry name" value="NAD(P)-binding Rossmann-like Domain"/>
    <property type="match status" value="1"/>
</dbReference>
<dbReference type="GO" id="GO:0005829">
    <property type="term" value="C:cytosol"/>
    <property type="evidence" value="ECO:0007669"/>
    <property type="project" value="TreeGrafter"/>
</dbReference>
<dbReference type="RefSeq" id="WP_160626930.1">
    <property type="nucleotide sequence ID" value="NZ_CP047593.1"/>
</dbReference>
<dbReference type="SUPFAM" id="SSF48179">
    <property type="entry name" value="6-phosphogluconate dehydrogenase C-terminal domain-like"/>
    <property type="match status" value="1"/>
</dbReference>
<dbReference type="EMBL" id="CP047593">
    <property type="protein sequence ID" value="QHI68525.1"/>
    <property type="molecule type" value="Genomic_DNA"/>
</dbReference>
<accession>A0A6P1MBP7</accession>
<evidence type="ECO:0000259" key="1">
    <source>
        <dbReference type="Pfam" id="PF08125"/>
    </source>
</evidence>
<sequence length="383" mass="42668">MKTFLGIGLGPIQTSIFLDGAFRGGFDRLVIADVDTALIESIRANDGTIRINIASNTEVTTETISGVEIYNPTVPEEAAKLVEAAAMADEVATALPSIAFFKHLGWLKEGFGKEPDRRRFVYAAENHNHAAEELEKEIGSFANTQTLNTVIGKMSCIFPAEECVRRDIPTLTPDADRGHLVEAFNKILIQSCDGLSERMVQGLYDKPDLLPFEEAKLYGHNAVHLWLGLYAQQNGALFMHEMADEVDLLAWARKAFVDESGVALCKKWAGVDELFTSDGFAAYADDLLERMVNPYLTDRVDRVCRDLERKLSWDDRLIGTMRVVLSQDVFPNVFAEGAAKAAVHLFGKDVEKIRAGFEALWGVWNEEATFVWLQIAPHLREEI</sequence>
<keyword evidence="3" id="KW-1185">Reference proteome</keyword>
<proteinExistence type="predicted"/>
<dbReference type="Gene3D" id="1.10.1040.10">
    <property type="entry name" value="N-(1-d-carboxylethyl)-l-norvaline Dehydrogenase, domain 2"/>
    <property type="match status" value="1"/>
</dbReference>
<dbReference type="GO" id="GO:0008926">
    <property type="term" value="F:mannitol-1-phosphate 5-dehydrogenase activity"/>
    <property type="evidence" value="ECO:0007669"/>
    <property type="project" value="TreeGrafter"/>
</dbReference>
<dbReference type="PANTHER" id="PTHR30524:SF0">
    <property type="entry name" value="ALTRONATE OXIDOREDUCTASE-RELATED"/>
    <property type="match status" value="1"/>
</dbReference>
<evidence type="ECO:0000313" key="2">
    <source>
        <dbReference type="EMBL" id="QHI68525.1"/>
    </source>
</evidence>